<proteinExistence type="predicted"/>
<organism evidence="2 3">
    <name type="scientific">Microvenator marinus</name>
    <dbReference type="NCBI Taxonomy" id="2600177"/>
    <lineage>
        <taxon>Bacteria</taxon>
        <taxon>Deltaproteobacteria</taxon>
        <taxon>Bradymonadales</taxon>
        <taxon>Microvenatoraceae</taxon>
        <taxon>Microvenator</taxon>
    </lineage>
</organism>
<dbReference type="Proteomes" id="UP000321595">
    <property type="component" value="Chromosome"/>
</dbReference>
<dbReference type="RefSeq" id="WP_146963135.1">
    <property type="nucleotide sequence ID" value="NZ_CP042467.1"/>
</dbReference>
<accession>A0A5B8XVF8</accession>
<feature type="signal peptide" evidence="1">
    <location>
        <begin position="1"/>
        <end position="19"/>
    </location>
</feature>
<dbReference type="AlphaFoldDB" id="A0A5B8XVF8"/>
<reference evidence="2 3" key="1">
    <citation type="submission" date="2019-08" db="EMBL/GenBank/DDBJ databases">
        <authorList>
            <person name="Liang Q."/>
        </authorList>
    </citation>
    <scope>NUCLEOTIDE SEQUENCE [LARGE SCALE GENOMIC DNA]</scope>
    <source>
        <strain evidence="2 3">V1718</strain>
    </source>
</reference>
<gene>
    <name evidence="2" type="ORF">FRD01_22230</name>
</gene>
<name>A0A5B8XVF8_9DELT</name>
<sequence length="179" mass="19258">MKTLFAVILSSLFAMNATAQVADRHTAAKLLPPGDYLCGLGSYKLRDCTIEKAGDGVELIIPDGIGHSIAMRAQLLPSDDKNQLTLLGTLTNPARLCTTCPEGAPDSSECIGTPQDRLACTSQPLVARLKVSNGVARGQLMYYILRPSYDFGATTKYIGYFKLGNMETLTIKPKSKSGR</sequence>
<dbReference type="KEGG" id="bbae:FRD01_22230"/>
<evidence type="ECO:0000313" key="3">
    <source>
        <dbReference type="Proteomes" id="UP000321595"/>
    </source>
</evidence>
<evidence type="ECO:0000313" key="2">
    <source>
        <dbReference type="EMBL" id="QED29902.1"/>
    </source>
</evidence>
<keyword evidence="3" id="KW-1185">Reference proteome</keyword>
<feature type="chain" id="PRO_5023014804" evidence="1">
    <location>
        <begin position="20"/>
        <end position="179"/>
    </location>
</feature>
<keyword evidence="1" id="KW-0732">Signal</keyword>
<dbReference type="EMBL" id="CP042467">
    <property type="protein sequence ID" value="QED29902.1"/>
    <property type="molecule type" value="Genomic_DNA"/>
</dbReference>
<protein>
    <submittedName>
        <fullName evidence="2">Uncharacterized protein</fullName>
    </submittedName>
</protein>
<evidence type="ECO:0000256" key="1">
    <source>
        <dbReference type="SAM" id="SignalP"/>
    </source>
</evidence>